<dbReference type="Proteomes" id="UP000228987">
    <property type="component" value="Unassembled WGS sequence"/>
</dbReference>
<keyword evidence="1" id="KW-0378">Hydrolase</keyword>
<sequence length="352" mass="38531">MRILTLFVVAAIPCLVWAQTPLTRSFQIVKYDSALDAVISSDAELELIGDRFGLTEGPLWVPDDGEGFLLFSDLISNVIYRWSEGSEITVYLENSGYSGDDITQAGFQTRRGRMAVLLIGPNGLSLDAEQRLIYLATPDRAVMRLEPDGTRTLLADRYAGKRFNGPNDLWIRSDGAIYLTDSVWGIRDGLANPDSELDFSGIYLIKDNDVRLIYSDADKPNAWPNGIALSPDERYLYMNAGNQNILRYEVMPDGTISNDEIFIAGEGSDGMKVDVLGNLYTTSGAGPGEVRITSPEGKRIGVLELPMPGGEPQAQVCATNVAFGGNDSQTLFITACEHVYQIRLNVAGVHPH</sequence>
<dbReference type="Gene3D" id="2.120.10.30">
    <property type="entry name" value="TolB, C-terminal domain"/>
    <property type="match status" value="1"/>
</dbReference>
<protein>
    <recommendedName>
        <fullName evidence="2">SMP-30/Gluconolactonase/LRE-like region domain-containing protein</fullName>
    </recommendedName>
</protein>
<reference evidence="4" key="1">
    <citation type="submission" date="2017-08" db="EMBL/GenBank/DDBJ databases">
        <title>A dynamic microbial community with high functional redundancy inhabits the cold, oxic subseafloor aquifer.</title>
        <authorList>
            <person name="Tully B.J."/>
            <person name="Wheat C.G."/>
            <person name="Glazer B.T."/>
            <person name="Huber J.A."/>
        </authorList>
    </citation>
    <scope>NUCLEOTIDE SEQUENCE [LARGE SCALE GENOMIC DNA]</scope>
</reference>
<evidence type="ECO:0000313" key="3">
    <source>
        <dbReference type="EMBL" id="PCJ40929.1"/>
    </source>
</evidence>
<dbReference type="EMBL" id="NVWI01000007">
    <property type="protein sequence ID" value="PCJ40929.1"/>
    <property type="molecule type" value="Genomic_DNA"/>
</dbReference>
<dbReference type="InterPro" id="IPR051262">
    <property type="entry name" value="SMP-30/CGR1_Lactonase"/>
</dbReference>
<accession>A0A2A5CAP8</accession>
<organism evidence="3 4">
    <name type="scientific">SAR86 cluster bacterium</name>
    <dbReference type="NCBI Taxonomy" id="2030880"/>
    <lineage>
        <taxon>Bacteria</taxon>
        <taxon>Pseudomonadati</taxon>
        <taxon>Pseudomonadota</taxon>
        <taxon>Gammaproteobacteria</taxon>
        <taxon>SAR86 cluster</taxon>
    </lineage>
</organism>
<dbReference type="PANTHER" id="PTHR47572:SF4">
    <property type="entry name" value="LACTONASE DRP35"/>
    <property type="match status" value="1"/>
</dbReference>
<dbReference type="Pfam" id="PF08450">
    <property type="entry name" value="SGL"/>
    <property type="match status" value="1"/>
</dbReference>
<dbReference type="PANTHER" id="PTHR47572">
    <property type="entry name" value="LIPOPROTEIN-RELATED"/>
    <property type="match status" value="1"/>
</dbReference>
<name>A0A2A5CAP8_9GAMM</name>
<dbReference type="GO" id="GO:0016787">
    <property type="term" value="F:hydrolase activity"/>
    <property type="evidence" value="ECO:0007669"/>
    <property type="project" value="UniProtKB-KW"/>
</dbReference>
<evidence type="ECO:0000259" key="2">
    <source>
        <dbReference type="Pfam" id="PF08450"/>
    </source>
</evidence>
<proteinExistence type="predicted"/>
<dbReference type="InterPro" id="IPR011042">
    <property type="entry name" value="6-blade_b-propeller_TolB-like"/>
</dbReference>
<comment type="caution">
    <text evidence="3">The sequence shown here is derived from an EMBL/GenBank/DDBJ whole genome shotgun (WGS) entry which is preliminary data.</text>
</comment>
<evidence type="ECO:0000256" key="1">
    <source>
        <dbReference type="ARBA" id="ARBA00022801"/>
    </source>
</evidence>
<dbReference type="AlphaFoldDB" id="A0A2A5CAP8"/>
<evidence type="ECO:0000313" key="4">
    <source>
        <dbReference type="Proteomes" id="UP000228987"/>
    </source>
</evidence>
<gene>
    <name evidence="3" type="ORF">COA71_10035</name>
</gene>
<dbReference type="InterPro" id="IPR013658">
    <property type="entry name" value="SGL"/>
</dbReference>
<feature type="domain" description="SMP-30/Gluconolactonase/LRE-like region" evidence="2">
    <location>
        <begin position="54"/>
        <end position="336"/>
    </location>
</feature>
<dbReference type="SUPFAM" id="SSF63829">
    <property type="entry name" value="Calcium-dependent phosphotriesterase"/>
    <property type="match status" value="1"/>
</dbReference>